<feature type="compositionally biased region" description="Basic and acidic residues" evidence="1">
    <location>
        <begin position="66"/>
        <end position="78"/>
    </location>
</feature>
<gene>
    <name evidence="2" type="ORF">AVDCRST_MAG64-194</name>
</gene>
<evidence type="ECO:0000256" key="1">
    <source>
        <dbReference type="SAM" id="MobiDB-lite"/>
    </source>
</evidence>
<feature type="compositionally biased region" description="Basic and acidic residues" evidence="1">
    <location>
        <begin position="22"/>
        <end position="33"/>
    </location>
</feature>
<organism evidence="2">
    <name type="scientific">uncultured Phycisphaerae bacterium</name>
    <dbReference type="NCBI Taxonomy" id="904963"/>
    <lineage>
        <taxon>Bacteria</taxon>
        <taxon>Pseudomonadati</taxon>
        <taxon>Planctomycetota</taxon>
        <taxon>Phycisphaerae</taxon>
        <taxon>environmental samples</taxon>
    </lineage>
</organism>
<sequence>RQWHRHRRRPRAHPGIDPLPVQEDRGRLGDRRGPHDRRRRDRRRVQGRVGRRGHAGGAEPGPGKGRQGEHQEPPGRVERHARRHQQDAKQAGPAGLGRVPGRAV</sequence>
<accession>A0A6J4N483</accession>
<dbReference type="EMBL" id="CADCUQ010000050">
    <property type="protein sequence ID" value="CAA9374524.1"/>
    <property type="molecule type" value="Genomic_DNA"/>
</dbReference>
<protein>
    <submittedName>
        <fullName evidence="2">Uncharacterized protein</fullName>
    </submittedName>
</protein>
<feature type="non-terminal residue" evidence="2">
    <location>
        <position position="104"/>
    </location>
</feature>
<name>A0A6J4N483_9BACT</name>
<feature type="compositionally biased region" description="Basic residues" evidence="1">
    <location>
        <begin position="1"/>
        <end position="12"/>
    </location>
</feature>
<feature type="compositionally biased region" description="Basic residues" evidence="1">
    <location>
        <begin position="34"/>
        <end position="54"/>
    </location>
</feature>
<feature type="compositionally biased region" description="Gly residues" evidence="1">
    <location>
        <begin position="55"/>
        <end position="65"/>
    </location>
</feature>
<reference evidence="2" key="1">
    <citation type="submission" date="2020-02" db="EMBL/GenBank/DDBJ databases">
        <authorList>
            <person name="Meier V. D."/>
        </authorList>
    </citation>
    <scope>NUCLEOTIDE SEQUENCE</scope>
    <source>
        <strain evidence="2">AVDCRST_MAG64</strain>
    </source>
</reference>
<feature type="non-terminal residue" evidence="2">
    <location>
        <position position="1"/>
    </location>
</feature>
<evidence type="ECO:0000313" key="2">
    <source>
        <dbReference type="EMBL" id="CAA9374524.1"/>
    </source>
</evidence>
<dbReference type="AlphaFoldDB" id="A0A6J4N483"/>
<feature type="region of interest" description="Disordered" evidence="1">
    <location>
        <begin position="1"/>
        <end position="104"/>
    </location>
</feature>
<proteinExistence type="predicted"/>